<dbReference type="Proteomes" id="UP000600139">
    <property type="component" value="Unassembled WGS sequence"/>
</dbReference>
<reference evidence="2" key="1">
    <citation type="submission" date="2021-01" db="EMBL/GenBank/DDBJ databases">
        <title>Modified the classification status of verrucomicrobia.</title>
        <authorList>
            <person name="Feng X."/>
        </authorList>
    </citation>
    <scope>NUCLEOTIDE SEQUENCE</scope>
    <source>
        <strain evidence="2">JCM 18052</strain>
    </source>
</reference>
<dbReference type="AlphaFoldDB" id="A0A934VBF1"/>
<evidence type="ECO:0000313" key="3">
    <source>
        <dbReference type="Proteomes" id="UP000600139"/>
    </source>
</evidence>
<protein>
    <submittedName>
        <fullName evidence="2">Uncharacterized protein</fullName>
    </submittedName>
</protein>
<dbReference type="RefSeq" id="WP_200351037.1">
    <property type="nucleotide sequence ID" value="NZ_BAABHZ010000006.1"/>
</dbReference>
<dbReference type="EMBL" id="JAENIK010000011">
    <property type="protein sequence ID" value="MBK1816080.1"/>
    <property type="molecule type" value="Genomic_DNA"/>
</dbReference>
<evidence type="ECO:0000313" key="2">
    <source>
        <dbReference type="EMBL" id="MBK1816080.1"/>
    </source>
</evidence>
<gene>
    <name evidence="2" type="ORF">JIN84_10695</name>
</gene>
<keyword evidence="3" id="KW-1185">Reference proteome</keyword>
<proteinExistence type="predicted"/>
<feature type="region of interest" description="Disordered" evidence="1">
    <location>
        <begin position="28"/>
        <end position="58"/>
    </location>
</feature>
<accession>A0A934VBF1</accession>
<evidence type="ECO:0000256" key="1">
    <source>
        <dbReference type="SAM" id="MobiDB-lite"/>
    </source>
</evidence>
<sequence>MSSSRSKVIAILSATLIAGGVMIAIRAPRGHDPRSSGNGAPSGPVTKPDTRAASLPAPGLEEWSQKIAGTDLRDFGSLMDEAMKIGDEELRNKVIVGIVDRWMLEDVDAFNKYIASLEVKGPPLHLAAVMGALQESLTKLDPDRGASDEIFVTLQRLISYLANHDPEKALVWSKKYLLDDTLESSLLAVARGMARTDVDRSLAVIAEIKSPFRRSQALATVGAIWAARDPEAALEWAGDLPYLSERALTLNSVLMAIAQKNPKGAASALQEETKIIAEAYAKERAERLAASGKTEADYANDPDSYNEAVESGVITPPTSPDLELLENAAKLIAEKIAGGDPAGAIALAESLPGDYLKLKTITGVLEGWAKSDPEAAFGYANKNYPDNTDLIKSLYGSWAAKDWTSAADGVSLIADRVKRSSALEAVITSAAVGNNAADIFNYVNKLPPSVSTDGVKYAAATAICEHSPQMAWEIARGISAGSAQYRALKGAFAYLVIANPDQAENLLTSANLSSDTSQKLKDMLDAVVGN</sequence>
<name>A0A934VBF1_9BACT</name>
<organism evidence="2 3">
    <name type="scientific">Luteolibacter yonseiensis</name>
    <dbReference type="NCBI Taxonomy" id="1144680"/>
    <lineage>
        <taxon>Bacteria</taxon>
        <taxon>Pseudomonadati</taxon>
        <taxon>Verrucomicrobiota</taxon>
        <taxon>Verrucomicrobiia</taxon>
        <taxon>Verrucomicrobiales</taxon>
        <taxon>Verrucomicrobiaceae</taxon>
        <taxon>Luteolibacter</taxon>
    </lineage>
</organism>
<comment type="caution">
    <text evidence="2">The sequence shown here is derived from an EMBL/GenBank/DDBJ whole genome shotgun (WGS) entry which is preliminary data.</text>
</comment>